<dbReference type="GeneID" id="20815368"/>
<evidence type="ECO:0000313" key="1">
    <source>
        <dbReference type="EMBL" id="ETV71507.1"/>
    </source>
</evidence>
<dbReference type="AlphaFoldDB" id="W4FVI5"/>
<accession>W4FVI5</accession>
<organism evidence="1">
    <name type="scientific">Aphanomyces astaci</name>
    <name type="common">Crayfish plague agent</name>
    <dbReference type="NCBI Taxonomy" id="112090"/>
    <lineage>
        <taxon>Eukaryota</taxon>
        <taxon>Sar</taxon>
        <taxon>Stramenopiles</taxon>
        <taxon>Oomycota</taxon>
        <taxon>Saprolegniomycetes</taxon>
        <taxon>Saprolegniales</taxon>
        <taxon>Verrucalvaceae</taxon>
        <taxon>Aphanomyces</taxon>
    </lineage>
</organism>
<protein>
    <submittedName>
        <fullName evidence="1">Uncharacterized protein</fullName>
    </submittedName>
</protein>
<dbReference type="VEuPathDB" id="FungiDB:H257_13372"/>
<proteinExistence type="predicted"/>
<feature type="non-terminal residue" evidence="1">
    <location>
        <position position="89"/>
    </location>
</feature>
<dbReference type="RefSeq" id="XP_009839172.1">
    <property type="nucleotide sequence ID" value="XM_009840870.1"/>
</dbReference>
<sequence length="89" mass="9503">MLRAFVEDTLPHRVLRSRLSGKSPSTAALEQPDTGVYCCSDIDHEVPTAVTTAVFTSAECKRLSAGPLNTAAALTDDTTDRKRLPASKA</sequence>
<name>W4FVI5_APHAT</name>
<reference evidence="1" key="1">
    <citation type="submission" date="2013-12" db="EMBL/GenBank/DDBJ databases">
        <title>The Genome Sequence of Aphanomyces astaci APO3.</title>
        <authorList>
            <consortium name="The Broad Institute Genomics Platform"/>
            <person name="Russ C."/>
            <person name="Tyler B."/>
            <person name="van West P."/>
            <person name="Dieguez-Uribeondo J."/>
            <person name="Young S.K."/>
            <person name="Zeng Q."/>
            <person name="Gargeya S."/>
            <person name="Fitzgerald M."/>
            <person name="Abouelleil A."/>
            <person name="Alvarado L."/>
            <person name="Chapman S.B."/>
            <person name="Gainer-Dewar J."/>
            <person name="Goldberg J."/>
            <person name="Griggs A."/>
            <person name="Gujja S."/>
            <person name="Hansen M."/>
            <person name="Howarth C."/>
            <person name="Imamovic A."/>
            <person name="Ireland A."/>
            <person name="Larimer J."/>
            <person name="McCowan C."/>
            <person name="Murphy C."/>
            <person name="Pearson M."/>
            <person name="Poon T.W."/>
            <person name="Priest M."/>
            <person name="Roberts A."/>
            <person name="Saif S."/>
            <person name="Shea T."/>
            <person name="Sykes S."/>
            <person name="Wortman J."/>
            <person name="Nusbaum C."/>
            <person name="Birren B."/>
        </authorList>
    </citation>
    <scope>NUCLEOTIDE SEQUENCE [LARGE SCALE GENOMIC DNA]</scope>
    <source>
        <strain evidence="1">APO3</strain>
    </source>
</reference>
<gene>
    <name evidence="1" type="ORF">H257_13372</name>
</gene>
<dbReference type="EMBL" id="KI913160">
    <property type="protein sequence ID" value="ETV71507.1"/>
    <property type="molecule type" value="Genomic_DNA"/>
</dbReference>